<reference evidence="3" key="1">
    <citation type="journal article" date="2019" name="Int. J. Syst. Evol. Microbiol.">
        <title>The Global Catalogue of Microorganisms (GCM) 10K type strain sequencing project: providing services to taxonomists for standard genome sequencing and annotation.</title>
        <authorList>
            <consortium name="The Broad Institute Genomics Platform"/>
            <consortium name="The Broad Institute Genome Sequencing Center for Infectious Disease"/>
            <person name="Wu L."/>
            <person name="Ma J."/>
        </authorList>
    </citation>
    <scope>NUCLEOTIDE SEQUENCE [LARGE SCALE GENOMIC DNA]</scope>
    <source>
        <strain evidence="3">CECT 7806</strain>
    </source>
</reference>
<dbReference type="EMBL" id="JAUFPT010000092">
    <property type="protein sequence ID" value="MDN3574040.1"/>
    <property type="molecule type" value="Genomic_DNA"/>
</dbReference>
<dbReference type="PANTHER" id="PTHR43155">
    <property type="entry name" value="CYCLIC DI-GMP PHOSPHODIESTERASE PA4108-RELATED"/>
    <property type="match status" value="1"/>
</dbReference>
<dbReference type="PROSITE" id="PS51832">
    <property type="entry name" value="HD_GYP"/>
    <property type="match status" value="1"/>
</dbReference>
<dbReference type="InterPro" id="IPR006675">
    <property type="entry name" value="HDIG_dom"/>
</dbReference>
<accession>A0ABT8AX48</accession>
<comment type="caution">
    <text evidence="2">The sequence shown here is derived from an EMBL/GenBank/DDBJ whole genome shotgun (WGS) entry which is preliminary data.</text>
</comment>
<dbReference type="CDD" id="cd00077">
    <property type="entry name" value="HDc"/>
    <property type="match status" value="1"/>
</dbReference>
<dbReference type="InterPro" id="IPR037522">
    <property type="entry name" value="HD_GYP_dom"/>
</dbReference>
<dbReference type="Gene3D" id="1.10.3210.10">
    <property type="entry name" value="Hypothetical protein af1432"/>
    <property type="match status" value="1"/>
</dbReference>
<evidence type="ECO:0000313" key="3">
    <source>
        <dbReference type="Proteomes" id="UP001244297"/>
    </source>
</evidence>
<dbReference type="SUPFAM" id="SSF109604">
    <property type="entry name" value="HD-domain/PDEase-like"/>
    <property type="match status" value="1"/>
</dbReference>
<proteinExistence type="predicted"/>
<dbReference type="SMART" id="SM00471">
    <property type="entry name" value="HDc"/>
    <property type="match status" value="1"/>
</dbReference>
<organism evidence="2 3">
    <name type="scientific">Methylobacterium longum</name>
    <dbReference type="NCBI Taxonomy" id="767694"/>
    <lineage>
        <taxon>Bacteria</taxon>
        <taxon>Pseudomonadati</taxon>
        <taxon>Pseudomonadota</taxon>
        <taxon>Alphaproteobacteria</taxon>
        <taxon>Hyphomicrobiales</taxon>
        <taxon>Methylobacteriaceae</taxon>
        <taxon>Methylobacterium</taxon>
    </lineage>
</organism>
<sequence>MGRTLILTDDTSRGERLARNLGAGGSVTLHDLYGDAVPPSGSSLIISDVSALTSESVRRLRQALAVARGAGTPFLALIHGNLGRGEIQATALGATRVLPASVAGAMLLNAVAALTGSPGPARAAGVARGSLLRDQVDGARQAFAAIFRPDRMPEPAIVESGAVLVNRAVREAKIRDWLTIVANFDDVTHRHCLSVAGLAAAFARQLGLNEVDSNHLIKGALLHDIGKAKISLAILNKPAPLTPEERVEMSRHPALGYDMLLAGGYDTLTLAVVRSHHEYLDGTGYPDRLHGREIPDLVRLITICDIFAALIEERPYKRPKPAHEAFAVLEGMDAKLDVDLVRAFGGVATACETPVRASA</sequence>
<gene>
    <name evidence="2" type="ORF">QWZ18_25990</name>
</gene>
<evidence type="ECO:0000313" key="2">
    <source>
        <dbReference type="EMBL" id="MDN3574040.1"/>
    </source>
</evidence>
<dbReference type="Pfam" id="PF13487">
    <property type="entry name" value="HD_5"/>
    <property type="match status" value="1"/>
</dbReference>
<dbReference type="RefSeq" id="WP_238289227.1">
    <property type="nucleotide sequence ID" value="NZ_BPQS01000014.1"/>
</dbReference>
<dbReference type="PANTHER" id="PTHR43155:SF2">
    <property type="entry name" value="CYCLIC DI-GMP PHOSPHODIESTERASE PA4108"/>
    <property type="match status" value="1"/>
</dbReference>
<feature type="domain" description="HD-GYP" evidence="1">
    <location>
        <begin position="166"/>
        <end position="359"/>
    </location>
</feature>
<evidence type="ECO:0000259" key="1">
    <source>
        <dbReference type="PROSITE" id="PS51832"/>
    </source>
</evidence>
<dbReference type="Proteomes" id="UP001244297">
    <property type="component" value="Unassembled WGS sequence"/>
</dbReference>
<protein>
    <submittedName>
        <fullName evidence="2">HD domain-containing protein</fullName>
    </submittedName>
</protein>
<dbReference type="InterPro" id="IPR003607">
    <property type="entry name" value="HD/PDEase_dom"/>
</dbReference>
<dbReference type="NCBIfam" id="TIGR00277">
    <property type="entry name" value="HDIG"/>
    <property type="match status" value="1"/>
</dbReference>
<keyword evidence="3" id="KW-1185">Reference proteome</keyword>
<name>A0ABT8AX48_9HYPH</name>